<gene>
    <name evidence="1" type="ORF">F2P56_027895</name>
</gene>
<dbReference type="AlphaFoldDB" id="A0A833U4P2"/>
<sequence length="129" mass="14406">HKAETKKEIQLLASLHKFHIKLPQTERNTVELRVRKEAVGIDLSYIYIYLQKNSWTDACHESTSISITKIPARPQDELPILRTQEGSGEGIIEALAPPPCADADEVVLIAIISPARTIGRTKPELHFVS</sequence>
<comment type="caution">
    <text evidence="1">The sequence shown here is derived from an EMBL/GenBank/DDBJ whole genome shotgun (WGS) entry which is preliminary data.</text>
</comment>
<organism evidence="1 2">
    <name type="scientific">Juglans regia</name>
    <name type="common">English walnut</name>
    <dbReference type="NCBI Taxonomy" id="51240"/>
    <lineage>
        <taxon>Eukaryota</taxon>
        <taxon>Viridiplantae</taxon>
        <taxon>Streptophyta</taxon>
        <taxon>Embryophyta</taxon>
        <taxon>Tracheophyta</taxon>
        <taxon>Spermatophyta</taxon>
        <taxon>Magnoliopsida</taxon>
        <taxon>eudicotyledons</taxon>
        <taxon>Gunneridae</taxon>
        <taxon>Pentapetalae</taxon>
        <taxon>rosids</taxon>
        <taxon>fabids</taxon>
        <taxon>Fagales</taxon>
        <taxon>Juglandaceae</taxon>
        <taxon>Juglans</taxon>
    </lineage>
</organism>
<proteinExistence type="predicted"/>
<name>A0A833U4P2_JUGRE</name>
<evidence type="ECO:0000313" key="2">
    <source>
        <dbReference type="Proteomes" id="UP000619265"/>
    </source>
</evidence>
<dbReference type="Gramene" id="Jr12_17160_p2">
    <property type="protein sequence ID" value="cds.Jr12_17160_p2"/>
    <property type="gene ID" value="Jr12_17160"/>
</dbReference>
<feature type="non-terminal residue" evidence="1">
    <location>
        <position position="1"/>
    </location>
</feature>
<reference evidence="1" key="2">
    <citation type="submission" date="2020-03" db="EMBL/GenBank/DDBJ databases">
        <title>Walnut 2.0.</title>
        <authorList>
            <person name="Marrano A."/>
            <person name="Britton M."/>
            <person name="Zimin A.V."/>
            <person name="Zaini P.A."/>
            <person name="Workman R."/>
            <person name="Puiu D."/>
            <person name="Bianco L."/>
            <person name="Allen B.J."/>
            <person name="Troggio M."/>
            <person name="Leslie C.A."/>
            <person name="Timp W."/>
            <person name="Dendekar A."/>
            <person name="Salzberg S.L."/>
            <person name="Neale D.B."/>
        </authorList>
    </citation>
    <scope>NUCLEOTIDE SEQUENCE</scope>
    <source>
        <tissue evidence="1">Leaves</tissue>
    </source>
</reference>
<accession>A0A833U4P2</accession>
<dbReference type="Proteomes" id="UP000619265">
    <property type="component" value="Unassembled WGS sequence"/>
</dbReference>
<reference evidence="1" key="1">
    <citation type="submission" date="2015-10" db="EMBL/GenBank/DDBJ databases">
        <authorList>
            <person name="Martinez-Garcia P.J."/>
            <person name="Crepeau M.W."/>
            <person name="Puiu D."/>
            <person name="Gonzalez-Ibeas D."/>
            <person name="Whalen J."/>
            <person name="Stevens K."/>
            <person name="Paul R."/>
            <person name="Butterfield T."/>
            <person name="Britton M."/>
            <person name="Reagan R."/>
            <person name="Chakraborty S."/>
            <person name="Walawage S.L."/>
            <person name="Vasquez-Gross H.A."/>
            <person name="Cardeno C."/>
            <person name="Famula R."/>
            <person name="Pratt K."/>
            <person name="Kuruganti S."/>
            <person name="Aradhya M.K."/>
            <person name="Leslie C.A."/>
            <person name="Dandekar A.M."/>
            <person name="Salzberg S.L."/>
            <person name="Wegrzyn J.L."/>
            <person name="Langley C.H."/>
            <person name="Neale D.B."/>
        </authorList>
    </citation>
    <scope>NUCLEOTIDE SEQUENCE</scope>
    <source>
        <tissue evidence="1">Leaves</tissue>
    </source>
</reference>
<evidence type="ECO:0000313" key="1">
    <source>
        <dbReference type="EMBL" id="KAF5452944.1"/>
    </source>
</evidence>
<protein>
    <submittedName>
        <fullName evidence="1">Uncharacterized protein</fullName>
    </submittedName>
</protein>
<dbReference type="EMBL" id="LIHL02000012">
    <property type="protein sequence ID" value="KAF5452944.1"/>
    <property type="molecule type" value="Genomic_DNA"/>
</dbReference>